<dbReference type="Pfam" id="PF00480">
    <property type="entry name" value="ROK"/>
    <property type="match status" value="1"/>
</dbReference>
<accession>A0A5C1QHI2</accession>
<evidence type="ECO:0000313" key="3">
    <source>
        <dbReference type="Proteomes" id="UP000324209"/>
    </source>
</evidence>
<proteinExistence type="inferred from homology"/>
<dbReference type="Gene3D" id="3.30.420.40">
    <property type="match status" value="3"/>
</dbReference>
<dbReference type="InterPro" id="IPR036388">
    <property type="entry name" value="WH-like_DNA-bd_sf"/>
</dbReference>
<dbReference type="EMBL" id="CP036150">
    <property type="protein sequence ID" value="QEN07031.1"/>
    <property type="molecule type" value="Genomic_DNA"/>
</dbReference>
<name>A0A5C1QHI2_9SPIO</name>
<reference evidence="2 3" key="1">
    <citation type="submission" date="2019-02" db="EMBL/GenBank/DDBJ databases">
        <title>Complete Genome Sequence and Methylome Analysis of free living Spirochaetas.</title>
        <authorList>
            <person name="Fomenkov A."/>
            <person name="Dubinina G."/>
            <person name="Leshcheva N."/>
            <person name="Mikheeva N."/>
            <person name="Grabovich M."/>
            <person name="Vincze T."/>
            <person name="Roberts R.J."/>
        </authorList>
    </citation>
    <scope>NUCLEOTIDE SEQUENCE [LARGE SCALE GENOMIC DNA]</scope>
    <source>
        <strain evidence="2 3">K2</strain>
    </source>
</reference>
<dbReference type="SUPFAM" id="SSF46785">
    <property type="entry name" value="Winged helix' DNA-binding domain"/>
    <property type="match status" value="1"/>
</dbReference>
<dbReference type="AlphaFoldDB" id="A0A5C1QHI2"/>
<dbReference type="InterPro" id="IPR036390">
    <property type="entry name" value="WH_DNA-bd_sf"/>
</dbReference>
<dbReference type="CDD" id="cd23763">
    <property type="entry name" value="ASKHA_ATPase_ROK"/>
    <property type="match status" value="1"/>
</dbReference>
<comment type="similarity">
    <text evidence="1">Belongs to the ROK (NagC/XylR) family.</text>
</comment>
<dbReference type="Proteomes" id="UP000324209">
    <property type="component" value="Chromosome"/>
</dbReference>
<dbReference type="Gene3D" id="1.10.10.10">
    <property type="entry name" value="Winged helix-like DNA-binding domain superfamily/Winged helix DNA-binding domain"/>
    <property type="match status" value="1"/>
</dbReference>
<organism evidence="2 3">
    <name type="scientific">Oceanispirochaeta crateris</name>
    <dbReference type="NCBI Taxonomy" id="2518645"/>
    <lineage>
        <taxon>Bacteria</taxon>
        <taxon>Pseudomonadati</taxon>
        <taxon>Spirochaetota</taxon>
        <taxon>Spirochaetia</taxon>
        <taxon>Spirochaetales</taxon>
        <taxon>Spirochaetaceae</taxon>
        <taxon>Oceanispirochaeta</taxon>
    </lineage>
</organism>
<dbReference type="KEGG" id="ock:EXM22_03150"/>
<dbReference type="PANTHER" id="PTHR18964">
    <property type="entry name" value="ROK (REPRESSOR, ORF, KINASE) FAMILY"/>
    <property type="match status" value="1"/>
</dbReference>
<evidence type="ECO:0000313" key="2">
    <source>
        <dbReference type="EMBL" id="QEN07031.1"/>
    </source>
</evidence>
<dbReference type="PANTHER" id="PTHR18964:SF149">
    <property type="entry name" value="BIFUNCTIONAL UDP-N-ACETYLGLUCOSAMINE 2-EPIMERASE_N-ACETYLMANNOSAMINE KINASE"/>
    <property type="match status" value="1"/>
</dbReference>
<evidence type="ECO:0000256" key="1">
    <source>
        <dbReference type="ARBA" id="ARBA00006479"/>
    </source>
</evidence>
<keyword evidence="3" id="KW-1185">Reference proteome</keyword>
<gene>
    <name evidence="2" type="ORF">EXM22_03150</name>
</gene>
<dbReference type="SUPFAM" id="SSF53067">
    <property type="entry name" value="Actin-like ATPase domain"/>
    <property type="match status" value="1"/>
</dbReference>
<dbReference type="OrthoDB" id="369851at2"/>
<dbReference type="InterPro" id="IPR000600">
    <property type="entry name" value="ROK"/>
</dbReference>
<sequence length="396" mass="44750">MIQKEVPLKLNAVRRNRIVNTSRIIREIWTARSISRVDLSRKLDLNKSTVTNIIGGLLESKLVLETTEGPSTPQGGRKPARLEINRNYGYILGLEIRPESYTVVAVDILGDILFSRTESIQINADNFKTVFFKIQSELEIELSWIGRPLIGIGMGVSGIIDAPNRIIKASIPLNFTEPFDLYREIALQSKVPVYVDNDANSCAWGELTFHRTQNLKNFLFCLIEFRDFTKSSQQTAIGMGIALNGKVYYGRNCSAGEFRSLYCNTEDNAGQISLDYARDIPIIEEPEIIERFIRELSQHLALFVNTFNLSQVFLGGDLGPHMTERFRTILNEEISRNWPYQEQVDCEVRFSTLGDKSVAYGAAGLVMNRIFIDLEVLDAEDIHRFGSLELVGNDAL</sequence>
<protein>
    <submittedName>
        <fullName evidence="2">ROK family protein</fullName>
    </submittedName>
</protein>
<dbReference type="InterPro" id="IPR043129">
    <property type="entry name" value="ATPase_NBD"/>
</dbReference>